<feature type="compositionally biased region" description="Acidic residues" evidence="1">
    <location>
        <begin position="108"/>
        <end position="127"/>
    </location>
</feature>
<feature type="region of interest" description="Disordered" evidence="1">
    <location>
        <begin position="38"/>
        <end position="129"/>
    </location>
</feature>
<keyword evidence="3" id="KW-1185">Reference proteome</keyword>
<name>A0ABQ9E603_TEGGR</name>
<feature type="compositionally biased region" description="Polar residues" evidence="1">
    <location>
        <begin position="293"/>
        <end position="325"/>
    </location>
</feature>
<evidence type="ECO:0008006" key="4">
    <source>
        <dbReference type="Google" id="ProtNLM"/>
    </source>
</evidence>
<evidence type="ECO:0000313" key="2">
    <source>
        <dbReference type="EMBL" id="KAJ8298885.1"/>
    </source>
</evidence>
<gene>
    <name evidence="2" type="ORF">KUTeg_022945</name>
</gene>
<dbReference type="EMBL" id="JARBDR010000921">
    <property type="protein sequence ID" value="KAJ8298885.1"/>
    <property type="molecule type" value="Genomic_DNA"/>
</dbReference>
<evidence type="ECO:0000256" key="1">
    <source>
        <dbReference type="SAM" id="MobiDB-lite"/>
    </source>
</evidence>
<dbReference type="InterPro" id="IPR012479">
    <property type="entry name" value="SAP30BP"/>
</dbReference>
<accession>A0ABQ9E603</accession>
<proteinExistence type="predicted"/>
<feature type="compositionally biased region" description="Basic and acidic residues" evidence="1">
    <location>
        <begin position="254"/>
        <end position="267"/>
    </location>
</feature>
<dbReference type="PANTHER" id="PTHR13464">
    <property type="entry name" value="TRANSCRIPTIONAL REGULATOR PROTEIN HCNGP"/>
    <property type="match status" value="1"/>
</dbReference>
<dbReference type="PANTHER" id="PTHR13464:SF0">
    <property type="entry name" value="SAP30-BINDING PROTEIN"/>
    <property type="match status" value="1"/>
</dbReference>
<comment type="caution">
    <text evidence="2">The sequence shown here is derived from an EMBL/GenBank/DDBJ whole genome shotgun (WGS) entry which is preliminary data.</text>
</comment>
<dbReference type="Pfam" id="PF07818">
    <property type="entry name" value="HCNGP"/>
    <property type="match status" value="1"/>
</dbReference>
<dbReference type="Proteomes" id="UP001217089">
    <property type="component" value="Unassembled WGS sequence"/>
</dbReference>
<feature type="region of interest" description="Disordered" evidence="1">
    <location>
        <begin position="254"/>
        <end position="340"/>
    </location>
</feature>
<evidence type="ECO:0000313" key="3">
    <source>
        <dbReference type="Proteomes" id="UP001217089"/>
    </source>
</evidence>
<reference evidence="2 3" key="1">
    <citation type="submission" date="2022-12" db="EMBL/GenBank/DDBJ databases">
        <title>Chromosome-level genome of Tegillarca granosa.</title>
        <authorList>
            <person name="Kim J."/>
        </authorList>
    </citation>
    <scope>NUCLEOTIDE SEQUENCE [LARGE SCALE GENOMIC DNA]</scope>
    <source>
        <strain evidence="2">Teg-2019</strain>
        <tissue evidence="2">Adductor muscle</tissue>
    </source>
</reference>
<organism evidence="2 3">
    <name type="scientific">Tegillarca granosa</name>
    <name type="common">Malaysian cockle</name>
    <name type="synonym">Anadara granosa</name>
    <dbReference type="NCBI Taxonomy" id="220873"/>
    <lineage>
        <taxon>Eukaryota</taxon>
        <taxon>Metazoa</taxon>
        <taxon>Spiralia</taxon>
        <taxon>Lophotrochozoa</taxon>
        <taxon>Mollusca</taxon>
        <taxon>Bivalvia</taxon>
        <taxon>Autobranchia</taxon>
        <taxon>Pteriomorphia</taxon>
        <taxon>Arcoida</taxon>
        <taxon>Arcoidea</taxon>
        <taxon>Arcidae</taxon>
        <taxon>Tegillarca</taxon>
    </lineage>
</organism>
<protein>
    <recommendedName>
        <fullName evidence="4">SAP30-binding protein</fullName>
    </recommendedName>
</protein>
<sequence>MLLIGNTVPFLKMAMERTDSTAAMASLANYIDEGHSSDEEINYKKAPSSIDNISDDEAETNTSRPPSTKPVVDDENSVSSGADLTDIPSKTDIPIKRKPTRLVSYGPDDVDEERSDSDRENEEDEDPSTMAIIVDKNELNSSLDAQQASSLSRSVQNKAVDEIELPAEPPGKCSRILQEKITKLYERMRREGLNLTASIQRKTNFRNPSIYEKLIEFCGIDEKGTNYPPEIYDPHSFGKESYYDALDKAQKLEMEKREKERKDRTKIEFVTGTKKPSSAEGPTDEKKRKTKWDSQPQAQSSGSRQNVLPASSINLTSSATGSKSTVIPAVGNITKKPSGK</sequence>